<reference evidence="1" key="1">
    <citation type="submission" date="2022-02" db="EMBL/GenBank/DDBJ databases">
        <title>Plant Genome Project.</title>
        <authorList>
            <person name="Zhang R.-G."/>
        </authorList>
    </citation>
    <scope>NUCLEOTIDE SEQUENCE</scope>
    <source>
        <strain evidence="1">AT1</strain>
    </source>
</reference>
<sequence length="162" mass="18899">MCENSLFIASLAGALSGEYFQWENGDQRERERRGPSSSSPLAWQPIEFPKTHSVALLQQNIFPGEQLWCCWAAWEQHPRSQILPLHPQILDFKIAGFITRKFYRISDFKTRKSLQNSEVEFREMPNISEVNPRCHPHTDCAVLRKGLGILMCLSFNYYEYML</sequence>
<dbReference type="EMBL" id="CM046389">
    <property type="protein sequence ID" value="KAI8568302.1"/>
    <property type="molecule type" value="Genomic_DNA"/>
</dbReference>
<comment type="caution">
    <text evidence="1">The sequence shown here is derived from an EMBL/GenBank/DDBJ whole genome shotgun (WGS) entry which is preliminary data.</text>
</comment>
<keyword evidence="2" id="KW-1185">Reference proteome</keyword>
<protein>
    <submittedName>
        <fullName evidence="1">Uncharacterized protein</fullName>
    </submittedName>
</protein>
<evidence type="ECO:0000313" key="2">
    <source>
        <dbReference type="Proteomes" id="UP001062846"/>
    </source>
</evidence>
<gene>
    <name evidence="1" type="ORF">RHMOL_Rhmol02G0187700</name>
</gene>
<name>A0ACC0PUG7_RHOML</name>
<accession>A0ACC0PUG7</accession>
<dbReference type="Proteomes" id="UP001062846">
    <property type="component" value="Chromosome 2"/>
</dbReference>
<organism evidence="1 2">
    <name type="scientific">Rhododendron molle</name>
    <name type="common">Chinese azalea</name>
    <name type="synonym">Azalea mollis</name>
    <dbReference type="NCBI Taxonomy" id="49168"/>
    <lineage>
        <taxon>Eukaryota</taxon>
        <taxon>Viridiplantae</taxon>
        <taxon>Streptophyta</taxon>
        <taxon>Embryophyta</taxon>
        <taxon>Tracheophyta</taxon>
        <taxon>Spermatophyta</taxon>
        <taxon>Magnoliopsida</taxon>
        <taxon>eudicotyledons</taxon>
        <taxon>Gunneridae</taxon>
        <taxon>Pentapetalae</taxon>
        <taxon>asterids</taxon>
        <taxon>Ericales</taxon>
        <taxon>Ericaceae</taxon>
        <taxon>Ericoideae</taxon>
        <taxon>Rhodoreae</taxon>
        <taxon>Rhododendron</taxon>
    </lineage>
</organism>
<evidence type="ECO:0000313" key="1">
    <source>
        <dbReference type="EMBL" id="KAI8568302.1"/>
    </source>
</evidence>
<proteinExistence type="predicted"/>